<proteinExistence type="predicted"/>
<protein>
    <submittedName>
        <fullName evidence="1">Uncharacterized protein</fullName>
    </submittedName>
</protein>
<keyword evidence="2" id="KW-1185">Reference proteome</keyword>
<evidence type="ECO:0000313" key="2">
    <source>
        <dbReference type="Proteomes" id="UP001056120"/>
    </source>
</evidence>
<dbReference type="EMBL" id="CM042029">
    <property type="protein sequence ID" value="KAI3795237.1"/>
    <property type="molecule type" value="Genomic_DNA"/>
</dbReference>
<organism evidence="1 2">
    <name type="scientific">Smallanthus sonchifolius</name>
    <dbReference type="NCBI Taxonomy" id="185202"/>
    <lineage>
        <taxon>Eukaryota</taxon>
        <taxon>Viridiplantae</taxon>
        <taxon>Streptophyta</taxon>
        <taxon>Embryophyta</taxon>
        <taxon>Tracheophyta</taxon>
        <taxon>Spermatophyta</taxon>
        <taxon>Magnoliopsida</taxon>
        <taxon>eudicotyledons</taxon>
        <taxon>Gunneridae</taxon>
        <taxon>Pentapetalae</taxon>
        <taxon>asterids</taxon>
        <taxon>campanulids</taxon>
        <taxon>Asterales</taxon>
        <taxon>Asteraceae</taxon>
        <taxon>Asteroideae</taxon>
        <taxon>Heliantheae alliance</taxon>
        <taxon>Millerieae</taxon>
        <taxon>Smallanthus</taxon>
    </lineage>
</organism>
<reference evidence="1 2" key="2">
    <citation type="journal article" date="2022" name="Mol. Ecol. Resour.">
        <title>The genomes of chicory, endive, great burdock and yacon provide insights into Asteraceae paleo-polyploidization history and plant inulin production.</title>
        <authorList>
            <person name="Fan W."/>
            <person name="Wang S."/>
            <person name="Wang H."/>
            <person name="Wang A."/>
            <person name="Jiang F."/>
            <person name="Liu H."/>
            <person name="Zhao H."/>
            <person name="Xu D."/>
            <person name="Zhang Y."/>
        </authorList>
    </citation>
    <scope>NUCLEOTIDE SEQUENCE [LARGE SCALE GENOMIC DNA]</scope>
    <source>
        <strain evidence="2">cv. Yunnan</strain>
        <tissue evidence="1">Leaves</tissue>
    </source>
</reference>
<accession>A0ACB9HK64</accession>
<evidence type="ECO:0000313" key="1">
    <source>
        <dbReference type="EMBL" id="KAI3795237.1"/>
    </source>
</evidence>
<name>A0ACB9HK64_9ASTR</name>
<sequence length="175" mass="19609">MRQFKNLTDFTTSATMIKHKKRRLSHTKEAHSLTTICCTKSCSFYHFSGPFSLTGQVAYSKVVNLCVEDLDYMGRIKELNECLDKVKTIVKPGCSQDVVKATLSAMSTVTDNCETRLFSFSVYFLRKYLTSWSNWILSQNADVRLMNCLSIRFVPPLALVGLVVSPSNPLSSATG</sequence>
<gene>
    <name evidence="1" type="ORF">L1987_37886</name>
</gene>
<reference evidence="2" key="1">
    <citation type="journal article" date="2022" name="Mol. Ecol. Resour.">
        <title>The genomes of chicory, endive, great burdock and yacon provide insights into Asteraceae palaeo-polyploidization history and plant inulin production.</title>
        <authorList>
            <person name="Fan W."/>
            <person name="Wang S."/>
            <person name="Wang H."/>
            <person name="Wang A."/>
            <person name="Jiang F."/>
            <person name="Liu H."/>
            <person name="Zhao H."/>
            <person name="Xu D."/>
            <person name="Zhang Y."/>
        </authorList>
    </citation>
    <scope>NUCLEOTIDE SEQUENCE [LARGE SCALE GENOMIC DNA]</scope>
    <source>
        <strain evidence="2">cv. Yunnan</strain>
    </source>
</reference>
<comment type="caution">
    <text evidence="1">The sequence shown here is derived from an EMBL/GenBank/DDBJ whole genome shotgun (WGS) entry which is preliminary data.</text>
</comment>
<dbReference type="Proteomes" id="UP001056120">
    <property type="component" value="Linkage Group LG12"/>
</dbReference>